<keyword evidence="7" id="KW-1185">Reference proteome</keyword>
<dbReference type="Proteomes" id="UP000609121">
    <property type="component" value="Unassembled WGS sequence"/>
</dbReference>
<dbReference type="Gene3D" id="1.10.510.10">
    <property type="entry name" value="Transferase(Phosphotransferase) domain 1"/>
    <property type="match status" value="1"/>
</dbReference>
<evidence type="ECO:0000256" key="2">
    <source>
        <dbReference type="ARBA" id="ARBA00022741"/>
    </source>
</evidence>
<dbReference type="RefSeq" id="WP_193187334.1">
    <property type="nucleotide sequence ID" value="NZ_JACVXA010000142.1"/>
</dbReference>
<evidence type="ECO:0000256" key="3">
    <source>
        <dbReference type="ARBA" id="ARBA00022777"/>
    </source>
</evidence>
<dbReference type="PANTHER" id="PTHR43289:SF6">
    <property type="entry name" value="SERINE_THREONINE-PROTEIN KINASE NEKL-3"/>
    <property type="match status" value="1"/>
</dbReference>
<dbReference type="GO" id="GO:0005524">
    <property type="term" value="F:ATP binding"/>
    <property type="evidence" value="ECO:0007669"/>
    <property type="project" value="UniProtKB-KW"/>
</dbReference>
<dbReference type="InterPro" id="IPR000719">
    <property type="entry name" value="Prot_kinase_dom"/>
</dbReference>
<dbReference type="PROSITE" id="PS50011">
    <property type="entry name" value="PROTEIN_KINASE_DOM"/>
    <property type="match status" value="1"/>
</dbReference>
<evidence type="ECO:0000256" key="4">
    <source>
        <dbReference type="ARBA" id="ARBA00022840"/>
    </source>
</evidence>
<dbReference type="Pfam" id="PF00069">
    <property type="entry name" value="Pkinase"/>
    <property type="match status" value="1"/>
</dbReference>
<sequence length="309" mass="32843">MTGAAPAAGDIFRPGDLLNNTYRIEALLGRGGVSEVYRARSEISGRVMAVKALRAEYARDEDFLSLMTREEEVREIRHDAVVRYFDAQRMADGVIYLVMDYIEGPGMDARLAAGGMTASELMIAGARICDGLAAAHARNIVHRDLSPDNIILRDGRPDQAVIIDFGIAKDANPGAATIVGDGFAGKFSYAAPEQLAGRSDARSDIYALGALLLAVYRGARPDPGRNPMEVLERKRAPLDLSGVPRPLRTILSRMTAPAPQDRYQSAAEAAAAFRAPPSAADMAAPEAEATLFAPAAAPRAVPAGRGRAG</sequence>
<dbReference type="PROSITE" id="PS00109">
    <property type="entry name" value="PROTEIN_KINASE_TYR"/>
    <property type="match status" value="1"/>
</dbReference>
<comment type="caution">
    <text evidence="6">The sequence shown here is derived from an EMBL/GenBank/DDBJ whole genome shotgun (WGS) entry which is preliminary data.</text>
</comment>
<evidence type="ECO:0000313" key="6">
    <source>
        <dbReference type="EMBL" id="MBE3640712.1"/>
    </source>
</evidence>
<keyword evidence="2" id="KW-0547">Nucleotide-binding</keyword>
<dbReference type="CDD" id="cd14014">
    <property type="entry name" value="STKc_PknB_like"/>
    <property type="match status" value="1"/>
</dbReference>
<evidence type="ECO:0000313" key="7">
    <source>
        <dbReference type="Proteomes" id="UP000609121"/>
    </source>
</evidence>
<keyword evidence="6" id="KW-0723">Serine/threonine-protein kinase</keyword>
<gene>
    <name evidence="6" type="ORF">ICN82_21170</name>
</gene>
<dbReference type="EMBL" id="JACVXA010000142">
    <property type="protein sequence ID" value="MBE3640712.1"/>
    <property type="molecule type" value="Genomic_DNA"/>
</dbReference>
<keyword evidence="3 6" id="KW-0418">Kinase</keyword>
<feature type="non-terminal residue" evidence="6">
    <location>
        <position position="309"/>
    </location>
</feature>
<dbReference type="PANTHER" id="PTHR43289">
    <property type="entry name" value="MITOGEN-ACTIVATED PROTEIN KINASE KINASE KINASE 20-RELATED"/>
    <property type="match status" value="1"/>
</dbReference>
<keyword evidence="4" id="KW-0067">ATP-binding</keyword>
<reference evidence="6" key="1">
    <citation type="submission" date="2020-09" db="EMBL/GenBank/DDBJ databases">
        <title>A novel bacterium of genus Mangrovicoccus, isolated from South China Sea.</title>
        <authorList>
            <person name="Huang H."/>
            <person name="Mo K."/>
            <person name="Hu Y."/>
        </authorList>
    </citation>
    <scope>NUCLEOTIDE SEQUENCE</scope>
    <source>
        <strain evidence="6">HB182678</strain>
    </source>
</reference>
<dbReference type="SUPFAM" id="SSF56112">
    <property type="entry name" value="Protein kinase-like (PK-like)"/>
    <property type="match status" value="1"/>
</dbReference>
<keyword evidence="1" id="KW-0808">Transferase</keyword>
<evidence type="ECO:0000259" key="5">
    <source>
        <dbReference type="PROSITE" id="PS50011"/>
    </source>
</evidence>
<dbReference type="Gene3D" id="3.30.200.20">
    <property type="entry name" value="Phosphorylase Kinase, domain 1"/>
    <property type="match status" value="1"/>
</dbReference>
<protein>
    <submittedName>
        <fullName evidence="6">Serine/threonine protein kinase</fullName>
    </submittedName>
</protein>
<feature type="domain" description="Protein kinase" evidence="5">
    <location>
        <begin position="22"/>
        <end position="274"/>
    </location>
</feature>
<dbReference type="InterPro" id="IPR008266">
    <property type="entry name" value="Tyr_kinase_AS"/>
</dbReference>
<dbReference type="GO" id="GO:0004674">
    <property type="term" value="F:protein serine/threonine kinase activity"/>
    <property type="evidence" value="ECO:0007669"/>
    <property type="project" value="UniProtKB-KW"/>
</dbReference>
<accession>A0A8J6YZ52</accession>
<evidence type="ECO:0000256" key="1">
    <source>
        <dbReference type="ARBA" id="ARBA00022679"/>
    </source>
</evidence>
<dbReference type="InterPro" id="IPR011009">
    <property type="entry name" value="Kinase-like_dom_sf"/>
</dbReference>
<proteinExistence type="predicted"/>
<organism evidence="6 7">
    <name type="scientific">Mangrovicoccus algicola</name>
    <dbReference type="NCBI Taxonomy" id="2771008"/>
    <lineage>
        <taxon>Bacteria</taxon>
        <taxon>Pseudomonadati</taxon>
        <taxon>Pseudomonadota</taxon>
        <taxon>Alphaproteobacteria</taxon>
        <taxon>Rhodobacterales</taxon>
        <taxon>Paracoccaceae</taxon>
        <taxon>Mangrovicoccus</taxon>
    </lineage>
</organism>
<dbReference type="AlphaFoldDB" id="A0A8J6YZ52"/>
<name>A0A8J6YZ52_9RHOB</name>